<evidence type="ECO:0000313" key="6">
    <source>
        <dbReference type="Proteomes" id="UP000469185"/>
    </source>
</evidence>
<dbReference type="RefSeq" id="WP_163818701.1">
    <property type="nucleotide sequence ID" value="NZ_JAAGOB010000005.1"/>
</dbReference>
<dbReference type="Gene3D" id="3.30.379.10">
    <property type="entry name" value="Chitobiase/beta-hexosaminidase domain 2-like"/>
    <property type="match status" value="1"/>
</dbReference>
<organism evidence="5 6">
    <name type="scientific">Phytoactinopolyspora alkaliphila</name>
    <dbReference type="NCBI Taxonomy" id="1783498"/>
    <lineage>
        <taxon>Bacteria</taxon>
        <taxon>Bacillati</taxon>
        <taxon>Actinomycetota</taxon>
        <taxon>Actinomycetes</taxon>
        <taxon>Jiangellales</taxon>
        <taxon>Jiangellaceae</taxon>
        <taxon>Phytoactinopolyspora</taxon>
    </lineage>
</organism>
<dbReference type="InterPro" id="IPR015882">
    <property type="entry name" value="HEX_bac_N"/>
</dbReference>
<dbReference type="Pfam" id="PF07555">
    <property type="entry name" value="NAGidase"/>
    <property type="match status" value="1"/>
</dbReference>
<evidence type="ECO:0000256" key="2">
    <source>
        <dbReference type="ARBA" id="ARBA00023295"/>
    </source>
</evidence>
<evidence type="ECO:0000256" key="3">
    <source>
        <dbReference type="PROSITE-ProRule" id="PRU01353"/>
    </source>
</evidence>
<sequence length="627" mass="67090">MSRGTPGSARSRSNAGLLVPYPRLVEGAGVVSFDRLVADIDPVCAPAAALIQASGLMPRPAARDAGTALTLRVGSGPRTAAWQDVAKHTSGVLETLPAEGYVLMVSAEDERPWAAVAGADPAGAYYGVQTLLALVDAGGDRLELPAVTVTDWPGLGWRGTIEGFYGPPWSHRDRLTHLEFAGRHKLNAYVYAPKDDPFHRARWREPYPATELAQLAELVTAARAHHIRFVFTISPGLSMVYSDPAELELLHAKLAQVWEIGVRDIGLLFDDIEPELTHDADIARFGAEPGSSALAHAAVCRQVIEDFLRPRGAGRPLLMVPTDYAGMAASPYREHLAHELPDEVLVWWTGRDIVVGDVDREHIDQAEQSYRHRLLLWDNFPVNDFDFSRVFLGPLLGRTTDLDGAPMAGVTANPMPHAAASEIALATVADWAWNPGEYRPGDSHRRVTAALGLDAALESLIEACSSWPPSAPQHPALSSLLDEVLAQAGADNLRDNAPGGAIDGSGVVVGGQVVGGERDDADATSRARVAFAAMTRPAEPTTPAGERLADELRPWLDAQAAMGRAGLAALDHLTAPSAETRAAAENALADAQACEQNVLKSVVPPFVEATLHRWDAPPRQSDDPNGR</sequence>
<dbReference type="GO" id="GO:1901135">
    <property type="term" value="P:carbohydrate derivative metabolic process"/>
    <property type="evidence" value="ECO:0007669"/>
    <property type="project" value="UniProtKB-ARBA"/>
</dbReference>
<dbReference type="Pfam" id="PF02838">
    <property type="entry name" value="Glyco_hydro_20b"/>
    <property type="match status" value="1"/>
</dbReference>
<dbReference type="Proteomes" id="UP000469185">
    <property type="component" value="Unassembled WGS sequence"/>
</dbReference>
<dbReference type="InterPro" id="IPR017853">
    <property type="entry name" value="GH"/>
</dbReference>
<feature type="active site" description="Proton donor" evidence="3">
    <location>
        <position position="271"/>
    </location>
</feature>
<reference evidence="5 6" key="1">
    <citation type="submission" date="2020-02" db="EMBL/GenBank/DDBJ databases">
        <authorList>
            <person name="Li X.-J."/>
            <person name="Feng X.-M."/>
        </authorList>
    </citation>
    <scope>NUCLEOTIDE SEQUENCE [LARGE SCALE GENOMIC DNA]</scope>
    <source>
        <strain evidence="5 6">CGMCC 4.7225</strain>
    </source>
</reference>
<dbReference type="InterPro" id="IPR029018">
    <property type="entry name" value="Hex-like_dom2"/>
</dbReference>
<keyword evidence="6" id="KW-1185">Reference proteome</keyword>
<dbReference type="InterPro" id="IPR011496">
    <property type="entry name" value="O-GlcNAcase_cat"/>
</dbReference>
<gene>
    <name evidence="5" type="ORF">G1H11_11550</name>
</gene>
<comment type="caution">
    <text evidence="5">The sequence shown here is derived from an EMBL/GenBank/DDBJ whole genome shotgun (WGS) entry which is preliminary data.</text>
</comment>
<keyword evidence="2 3" id="KW-0326">Glycosidase</keyword>
<proteinExistence type="inferred from homology"/>
<dbReference type="GO" id="GO:0005975">
    <property type="term" value="P:carbohydrate metabolic process"/>
    <property type="evidence" value="ECO:0007669"/>
    <property type="project" value="UniProtKB-ARBA"/>
</dbReference>
<accession>A0A6N9YLU5</accession>
<evidence type="ECO:0000313" key="5">
    <source>
        <dbReference type="EMBL" id="NED95944.1"/>
    </source>
</evidence>
<dbReference type="GO" id="GO:0015929">
    <property type="term" value="F:hexosaminidase activity"/>
    <property type="evidence" value="ECO:0007669"/>
    <property type="project" value="UniProtKB-ARBA"/>
</dbReference>
<dbReference type="AlphaFoldDB" id="A0A6N9YLU5"/>
<dbReference type="PROSITE" id="PS52009">
    <property type="entry name" value="GH84"/>
    <property type="match status" value="1"/>
</dbReference>
<dbReference type="EMBL" id="JAAGOB010000005">
    <property type="protein sequence ID" value="NED95944.1"/>
    <property type="molecule type" value="Genomic_DNA"/>
</dbReference>
<dbReference type="PANTHER" id="PTHR13170">
    <property type="entry name" value="O-GLCNACASE"/>
    <property type="match status" value="1"/>
</dbReference>
<comment type="similarity">
    <text evidence="3">Belongs to the glycosyl hydrolase 84 family.</text>
</comment>
<evidence type="ECO:0000259" key="4">
    <source>
        <dbReference type="PROSITE" id="PS52009"/>
    </source>
</evidence>
<dbReference type="Gene3D" id="3.20.20.80">
    <property type="entry name" value="Glycosidases"/>
    <property type="match status" value="1"/>
</dbReference>
<dbReference type="SUPFAM" id="SSF51445">
    <property type="entry name" value="(Trans)glycosidases"/>
    <property type="match status" value="1"/>
</dbReference>
<dbReference type="SUPFAM" id="SSF55545">
    <property type="entry name" value="beta-N-acetylhexosaminidase-like domain"/>
    <property type="match status" value="1"/>
</dbReference>
<protein>
    <submittedName>
        <fullName evidence="5">Beta-N-acetylhexosaminidase</fullName>
    </submittedName>
</protein>
<name>A0A6N9YLU5_9ACTN</name>
<dbReference type="InterPro" id="IPR051822">
    <property type="entry name" value="Glycosyl_Hydrolase_84"/>
</dbReference>
<dbReference type="PANTHER" id="PTHR13170:SF16">
    <property type="entry name" value="PROTEIN O-GLCNACASE"/>
    <property type="match status" value="1"/>
</dbReference>
<keyword evidence="1 3" id="KW-0378">Hydrolase</keyword>
<evidence type="ECO:0000256" key="1">
    <source>
        <dbReference type="ARBA" id="ARBA00022801"/>
    </source>
</evidence>
<feature type="domain" description="GH84" evidence="4">
    <location>
        <begin position="156"/>
        <end position="436"/>
    </location>
</feature>